<proteinExistence type="predicted"/>
<dbReference type="PANTHER" id="PTHR43738:SF2">
    <property type="entry name" value="ABC TRANSPORTER PERMEASE"/>
    <property type="match status" value="1"/>
</dbReference>
<dbReference type="PANTHER" id="PTHR43738">
    <property type="entry name" value="ABC TRANSPORTER, MEMBRANE PROTEIN"/>
    <property type="match status" value="1"/>
</dbReference>
<sequence length="280" mass="30206">MMLLRLALTSLRSRLLTTSLTVASIALSVTLLVGIENVRAGVRDSFAGTIRGVDLIVGARGGTLQVLLSAVFGIGSPSGSVKLSTMERWKAHPAVKWVVPYSLGDSHRGFRVVGTTPEFYERYRFRKDGRIVFVSGRAAVADTEVVIGSDVAEKLGYTIGTPVVVVHGLRDIGTSSHEAHPFHVVGILGRTFTPIDRSVYVTLGGIEAMHEPETGVAGSSMASAEGAGGRVSGRGGGGGDGATANARRRRVRQKARRRRRSLRRTNSGRRRWHRLLGRRW</sequence>
<feature type="region of interest" description="Disordered" evidence="1">
    <location>
        <begin position="215"/>
        <end position="270"/>
    </location>
</feature>
<evidence type="ECO:0000313" key="4">
    <source>
        <dbReference type="Proteomes" id="UP000500938"/>
    </source>
</evidence>
<organism evidence="3 4">
    <name type="scientific">Gemmatimonas groenlandica</name>
    <dbReference type="NCBI Taxonomy" id="2732249"/>
    <lineage>
        <taxon>Bacteria</taxon>
        <taxon>Pseudomonadati</taxon>
        <taxon>Gemmatimonadota</taxon>
        <taxon>Gemmatimonadia</taxon>
        <taxon>Gemmatimonadales</taxon>
        <taxon>Gemmatimonadaceae</taxon>
        <taxon>Gemmatimonas</taxon>
    </lineage>
</organism>
<feature type="domain" description="MacB-like periplasmic core" evidence="2">
    <location>
        <begin position="18"/>
        <end position="207"/>
    </location>
</feature>
<gene>
    <name evidence="3" type="ORF">HKW67_11810</name>
</gene>
<evidence type="ECO:0000259" key="2">
    <source>
        <dbReference type="Pfam" id="PF12704"/>
    </source>
</evidence>
<protein>
    <submittedName>
        <fullName evidence="3">ABC transporter permease</fullName>
    </submittedName>
</protein>
<evidence type="ECO:0000256" key="1">
    <source>
        <dbReference type="SAM" id="MobiDB-lite"/>
    </source>
</evidence>
<feature type="compositionally biased region" description="Gly residues" evidence="1">
    <location>
        <begin position="226"/>
        <end position="241"/>
    </location>
</feature>
<dbReference type="RefSeq" id="WP_171225576.1">
    <property type="nucleotide sequence ID" value="NZ_CP053085.1"/>
</dbReference>
<dbReference type="InterPro" id="IPR051125">
    <property type="entry name" value="ABC-4/HrtB_transporter"/>
</dbReference>
<dbReference type="KEGG" id="ggr:HKW67_11810"/>
<dbReference type="EMBL" id="CP053085">
    <property type="protein sequence ID" value="QJR36142.1"/>
    <property type="molecule type" value="Genomic_DNA"/>
</dbReference>
<dbReference type="Proteomes" id="UP000500938">
    <property type="component" value="Chromosome"/>
</dbReference>
<dbReference type="Pfam" id="PF12704">
    <property type="entry name" value="MacB_PCD"/>
    <property type="match status" value="1"/>
</dbReference>
<evidence type="ECO:0000313" key="3">
    <source>
        <dbReference type="EMBL" id="QJR36142.1"/>
    </source>
</evidence>
<keyword evidence="4" id="KW-1185">Reference proteome</keyword>
<dbReference type="AlphaFoldDB" id="A0A6M4ITJ9"/>
<dbReference type="InterPro" id="IPR025857">
    <property type="entry name" value="MacB_PCD"/>
</dbReference>
<reference evidence="3 4" key="1">
    <citation type="submission" date="2020-05" db="EMBL/GenBank/DDBJ databases">
        <title>Complete genome sequence of Gemmatimonas greenlandica TET16.</title>
        <authorList>
            <person name="Zeng Y."/>
        </authorList>
    </citation>
    <scope>NUCLEOTIDE SEQUENCE [LARGE SCALE GENOMIC DNA]</scope>
    <source>
        <strain evidence="3 4">TET16</strain>
    </source>
</reference>
<accession>A0A6M4ITJ9</accession>
<feature type="compositionally biased region" description="Basic residues" evidence="1">
    <location>
        <begin position="246"/>
        <end position="270"/>
    </location>
</feature>
<name>A0A6M4ITJ9_9BACT</name>